<dbReference type="GO" id="GO:0016787">
    <property type="term" value="F:hydrolase activity"/>
    <property type="evidence" value="ECO:0007669"/>
    <property type="project" value="UniProtKB-KW"/>
</dbReference>
<dbReference type="InterPro" id="IPR003598">
    <property type="entry name" value="Ig_sub2"/>
</dbReference>
<evidence type="ECO:0000313" key="11">
    <source>
        <dbReference type="EMBL" id="KAL2076968.1"/>
    </source>
</evidence>
<keyword evidence="6" id="KW-0393">Immunoglobulin domain</keyword>
<dbReference type="InterPro" id="IPR003599">
    <property type="entry name" value="Ig_sub"/>
</dbReference>
<feature type="domain" description="Ig-like" evidence="10">
    <location>
        <begin position="239"/>
        <end position="332"/>
    </location>
</feature>
<feature type="domain" description="Ig-like" evidence="10">
    <location>
        <begin position="99"/>
        <end position="201"/>
    </location>
</feature>
<keyword evidence="3" id="KW-0520">NAD</keyword>
<keyword evidence="8" id="KW-0812">Transmembrane</keyword>
<proteinExistence type="inferred from homology"/>
<sequence>MEMISVLVPEVTPGHNVIVPCVTEHLNVTHRPAWYKGRSAAALPVGRGRYLWRWGGALLIQHFSSSDSGFYVCRVTVSVFGALYTVTRFSRVHTTDASPHIVSPTNSSVFKSHLGSSLVMRCTVAMGSQSASSIQVTWLVGSQSVERSSLAPRAFQKESVTGGHVEADLVILEVREEDSWAELRCVSQTSTGRQEVFVQIEMAGRVSEGCGSRTSGMSLLSPWLATALLICVSTATYIPQDGVCVDYGEEFNRVFRRPGEVAVLNCAVEELNVSHPYELTWYDLHTGRQLSAQPGRTILRGSTLWLFNLTQHHDGKYMCVVRSAGGCSKKVYVLVVEAGQGVWPERGCVNRDRSIQYLRALSTGILSCPIQDYLPYVDPSYTVTWYKGGCMEVPLGQKYLLRGDGYLQLNSVGLDEVDNYTCLFTFTMDTHTHTPTHGYMTETIETTVSVKVTYQPRILLPQGEIVKVYLGSSLHYVCRVLVPGVGADHDVLVRWRDSDTLISTDPNQRVHQILHRAERDENGVIMKSELVLTEVREEDLDLNFTCITTSGYLNPQASIKLQLDSNLLLPLGLVFGGVALLFIQGVVIYRLFRIEITLIFRDMMPYLYPSTEGDGKLYDAYVVYPRVIGQSASAQETFALSTLPKMLEGCYGYRLFILGRDCIPGEALVDVVCASLSLSRRVLLMYGGRGLSAGGVSDWGACLEQQLALQRSLLEDEDLGVVLIDLGGVPDSALPPAVRLLKEEQGALSPTPQATPTCCRTQPIGQEEEEELASINPSPRFWRELRYHMPIRGKARAHRRSHTDTHTHTHTHAHTLSLTHTHTGPVSTQT</sequence>
<dbReference type="SMART" id="SM00408">
    <property type="entry name" value="IGc2"/>
    <property type="match status" value="3"/>
</dbReference>
<feature type="region of interest" description="Disordered" evidence="7">
    <location>
        <begin position="798"/>
        <end position="830"/>
    </location>
</feature>
<accession>A0ABD1ITU5</accession>
<dbReference type="Gene3D" id="3.40.50.10140">
    <property type="entry name" value="Toll/interleukin-1 receptor homology (TIR) domain"/>
    <property type="match status" value="1"/>
</dbReference>
<evidence type="ECO:0000256" key="3">
    <source>
        <dbReference type="ARBA" id="ARBA00023027"/>
    </source>
</evidence>
<dbReference type="SMART" id="SM00255">
    <property type="entry name" value="TIR"/>
    <property type="match status" value="1"/>
</dbReference>
<evidence type="ECO:0000256" key="4">
    <source>
        <dbReference type="ARBA" id="ARBA00023157"/>
    </source>
</evidence>
<evidence type="ECO:0000256" key="5">
    <source>
        <dbReference type="ARBA" id="ARBA00023180"/>
    </source>
</evidence>
<dbReference type="InterPro" id="IPR035897">
    <property type="entry name" value="Toll_tir_struct_dom_sf"/>
</dbReference>
<keyword evidence="8" id="KW-1133">Transmembrane helix</keyword>
<dbReference type="PROSITE" id="PS50835">
    <property type="entry name" value="IG_LIKE"/>
    <property type="match status" value="5"/>
</dbReference>
<name>A0ABD1ITU5_9TELE</name>
<feature type="domain" description="TIR" evidence="9">
    <location>
        <begin position="616"/>
        <end position="789"/>
    </location>
</feature>
<keyword evidence="2" id="KW-0378">Hydrolase</keyword>
<keyword evidence="4" id="KW-1015">Disulfide bond</keyword>
<feature type="compositionally biased region" description="Low complexity" evidence="7">
    <location>
        <begin position="814"/>
        <end position="823"/>
    </location>
</feature>
<evidence type="ECO:0000256" key="8">
    <source>
        <dbReference type="SAM" id="Phobius"/>
    </source>
</evidence>
<dbReference type="Pfam" id="PF01582">
    <property type="entry name" value="TIR"/>
    <property type="match status" value="1"/>
</dbReference>
<dbReference type="InterPro" id="IPR036179">
    <property type="entry name" value="Ig-like_dom_sf"/>
</dbReference>
<dbReference type="SMART" id="SM00409">
    <property type="entry name" value="IG"/>
    <property type="match status" value="5"/>
</dbReference>
<evidence type="ECO:0000259" key="9">
    <source>
        <dbReference type="PROSITE" id="PS50104"/>
    </source>
</evidence>
<comment type="caution">
    <text evidence="11">The sequence shown here is derived from an EMBL/GenBank/DDBJ whole genome shotgun (WGS) entry which is preliminary data.</text>
</comment>
<evidence type="ECO:0000259" key="10">
    <source>
        <dbReference type="PROSITE" id="PS50835"/>
    </source>
</evidence>
<dbReference type="PRINTS" id="PR01537">
    <property type="entry name" value="INTRLKN1R1F"/>
</dbReference>
<dbReference type="Gene3D" id="2.60.40.10">
    <property type="entry name" value="Immunoglobulins"/>
    <property type="match status" value="5"/>
</dbReference>
<evidence type="ECO:0000256" key="6">
    <source>
        <dbReference type="ARBA" id="ARBA00023319"/>
    </source>
</evidence>
<dbReference type="SUPFAM" id="SSF48726">
    <property type="entry name" value="Immunoglobulin"/>
    <property type="match status" value="3"/>
</dbReference>
<dbReference type="Proteomes" id="UP001591681">
    <property type="component" value="Unassembled WGS sequence"/>
</dbReference>
<feature type="transmembrane region" description="Helical" evidence="8">
    <location>
        <begin position="567"/>
        <end position="592"/>
    </location>
</feature>
<gene>
    <name evidence="11" type="ORF">ACEWY4_027427</name>
</gene>
<organism evidence="11 12">
    <name type="scientific">Coilia grayii</name>
    <name type="common">Gray's grenadier anchovy</name>
    <dbReference type="NCBI Taxonomy" id="363190"/>
    <lineage>
        <taxon>Eukaryota</taxon>
        <taxon>Metazoa</taxon>
        <taxon>Chordata</taxon>
        <taxon>Craniata</taxon>
        <taxon>Vertebrata</taxon>
        <taxon>Euteleostomi</taxon>
        <taxon>Actinopterygii</taxon>
        <taxon>Neopterygii</taxon>
        <taxon>Teleostei</taxon>
        <taxon>Clupei</taxon>
        <taxon>Clupeiformes</taxon>
        <taxon>Clupeoidei</taxon>
        <taxon>Engraulidae</taxon>
        <taxon>Coilinae</taxon>
        <taxon>Coilia</taxon>
    </lineage>
</organism>
<protein>
    <submittedName>
        <fullName evidence="11">Uncharacterized protein</fullName>
    </submittedName>
</protein>
<evidence type="ECO:0000256" key="1">
    <source>
        <dbReference type="ARBA" id="ARBA00009752"/>
    </source>
</evidence>
<dbReference type="EMBL" id="JBHFQA010000030">
    <property type="protein sequence ID" value="KAL2076968.1"/>
    <property type="molecule type" value="Genomic_DNA"/>
</dbReference>
<evidence type="ECO:0000313" key="12">
    <source>
        <dbReference type="Proteomes" id="UP001591681"/>
    </source>
</evidence>
<dbReference type="InterPro" id="IPR000157">
    <property type="entry name" value="TIR_dom"/>
</dbReference>
<dbReference type="PANTHER" id="PTHR11890:SF3">
    <property type="entry name" value="INTERLEUKIN-1 RECEPTOR TYPE 2"/>
    <property type="match status" value="1"/>
</dbReference>
<evidence type="ECO:0000256" key="2">
    <source>
        <dbReference type="ARBA" id="ARBA00022801"/>
    </source>
</evidence>
<dbReference type="AlphaFoldDB" id="A0ABD1ITU5"/>
<dbReference type="InterPro" id="IPR007110">
    <property type="entry name" value="Ig-like_dom"/>
</dbReference>
<feature type="domain" description="Ig-like" evidence="10">
    <location>
        <begin position="2"/>
        <end position="87"/>
    </location>
</feature>
<dbReference type="SUPFAM" id="SSF52200">
    <property type="entry name" value="Toll/Interleukin receptor TIR domain"/>
    <property type="match status" value="1"/>
</dbReference>
<keyword evidence="12" id="KW-1185">Reference proteome</keyword>
<evidence type="ECO:0000256" key="7">
    <source>
        <dbReference type="SAM" id="MobiDB-lite"/>
    </source>
</evidence>
<feature type="domain" description="Ig-like" evidence="10">
    <location>
        <begin position="344"/>
        <end position="422"/>
    </location>
</feature>
<keyword evidence="8" id="KW-0472">Membrane</keyword>
<reference evidence="11 12" key="1">
    <citation type="submission" date="2024-09" db="EMBL/GenBank/DDBJ databases">
        <title>A chromosome-level genome assembly of Gray's grenadier anchovy, Coilia grayii.</title>
        <authorList>
            <person name="Fu Z."/>
        </authorList>
    </citation>
    <scope>NUCLEOTIDE SEQUENCE [LARGE SCALE GENOMIC DNA]</scope>
    <source>
        <strain evidence="11">G4</strain>
        <tissue evidence="11">Muscle</tissue>
    </source>
</reference>
<comment type="similarity">
    <text evidence="1">Belongs to the interleukin-1 receptor family.</text>
</comment>
<keyword evidence="5" id="KW-0325">Glycoprotein</keyword>
<dbReference type="InterPro" id="IPR015621">
    <property type="entry name" value="IL-1_rcpt_fam"/>
</dbReference>
<dbReference type="InterPro" id="IPR013783">
    <property type="entry name" value="Ig-like_fold"/>
</dbReference>
<dbReference type="PANTHER" id="PTHR11890">
    <property type="entry name" value="INTERLEUKIN-1 RECEPTOR FAMILY MEMBER"/>
    <property type="match status" value="1"/>
</dbReference>
<feature type="domain" description="Ig-like" evidence="10">
    <location>
        <begin position="456"/>
        <end position="562"/>
    </location>
</feature>
<dbReference type="PROSITE" id="PS50104">
    <property type="entry name" value="TIR"/>
    <property type="match status" value="1"/>
</dbReference>